<comment type="caution">
    <text evidence="2">The sequence shown here is derived from an EMBL/GenBank/DDBJ whole genome shotgun (WGS) entry which is preliminary data.</text>
</comment>
<feature type="domain" description="DUF7600" evidence="1">
    <location>
        <begin position="302"/>
        <end position="457"/>
    </location>
</feature>
<evidence type="ECO:0000313" key="2">
    <source>
        <dbReference type="EMBL" id="KAK2597380.1"/>
    </source>
</evidence>
<dbReference type="EMBL" id="JASWJB010000106">
    <property type="protein sequence ID" value="KAK2597380.1"/>
    <property type="molecule type" value="Genomic_DNA"/>
</dbReference>
<reference evidence="2" key="1">
    <citation type="submission" date="2023-06" db="EMBL/GenBank/DDBJ databases">
        <title>Conoideocrella luteorostrata (Hypocreales: Clavicipitaceae), a potential biocontrol fungus for elongate hemlock scale in United States Christmas tree production areas.</title>
        <authorList>
            <person name="Barrett H."/>
            <person name="Lovett B."/>
            <person name="Macias A.M."/>
            <person name="Stajich J.E."/>
            <person name="Kasson M.T."/>
        </authorList>
    </citation>
    <scope>NUCLEOTIDE SEQUENCE</scope>
    <source>
        <strain evidence="2">ARSEF 14590</strain>
    </source>
</reference>
<dbReference type="AlphaFoldDB" id="A0AAJ0CR45"/>
<keyword evidence="3" id="KW-1185">Reference proteome</keyword>
<proteinExistence type="predicted"/>
<gene>
    <name evidence="2" type="ORF">QQS21_006004</name>
</gene>
<protein>
    <recommendedName>
        <fullName evidence="1">DUF7600 domain-containing protein</fullName>
    </recommendedName>
</protein>
<dbReference type="Proteomes" id="UP001251528">
    <property type="component" value="Unassembled WGS sequence"/>
</dbReference>
<evidence type="ECO:0000313" key="3">
    <source>
        <dbReference type="Proteomes" id="UP001251528"/>
    </source>
</evidence>
<dbReference type="InterPro" id="IPR056021">
    <property type="entry name" value="DUF7600"/>
</dbReference>
<sequence length="614" mass="69032">MSPQTHSCVLCGYTVGHHHHHDGQDSPWTALFRIHRVAVTGVGLFNDAGASHLVAPLDFGARWDTSESSVQIGVVRQLPVNGRYGFPFHEACWLLLEQAHSPALIPQRRLFDVCRSLPFSDRMDCITWDHDYGGLVSADNDSYPWEDLFVDQELAFASNNPYLVPEIEQLPNETPILLEDIPMMISKSADIFARFPLEIITMISLYLPTVDYLNARLSLPSFYPVFYTQEFWASRFLLSADRSWVFESRNWEIACNWLWFYRRTANGSPSIKNRERVWRLVEKVKKILCLEWIEPISYSVTDDAANSNWLKAAGDLRPETNGPYQGFTGGCRQFHEKHVYIPPDQLSHLAFSLIKPGNATYITGIKVILIQGEAIQLGYKADEERILNITCLTGFNVAVGSRGIQGIQCILDNDQESSWIGCPDTAPKTRRLGFVGPITSIKAAFDGYKMVSLAANGCIRPGQDKLRSSAFWYPRIPEMGLHLNESGFTAGQTAMIRYDPICWTRFGGPAGMYLRLLSGISVTADAGCLRAIEFHYNDNEGVPLECRKVGRCTPSEYAKTMHFEVDGLGGEVIDSLIVYIRQYPNTVLWYLKPGVLESFKACSSHSALAQSNKK</sequence>
<name>A0AAJ0CR45_9HYPO</name>
<accession>A0AAJ0CR45</accession>
<dbReference type="Pfam" id="PF24539">
    <property type="entry name" value="DUF7600"/>
    <property type="match status" value="1"/>
</dbReference>
<organism evidence="2 3">
    <name type="scientific">Conoideocrella luteorostrata</name>
    <dbReference type="NCBI Taxonomy" id="1105319"/>
    <lineage>
        <taxon>Eukaryota</taxon>
        <taxon>Fungi</taxon>
        <taxon>Dikarya</taxon>
        <taxon>Ascomycota</taxon>
        <taxon>Pezizomycotina</taxon>
        <taxon>Sordariomycetes</taxon>
        <taxon>Hypocreomycetidae</taxon>
        <taxon>Hypocreales</taxon>
        <taxon>Clavicipitaceae</taxon>
        <taxon>Conoideocrella</taxon>
    </lineage>
</organism>
<evidence type="ECO:0000259" key="1">
    <source>
        <dbReference type="Pfam" id="PF24539"/>
    </source>
</evidence>